<feature type="compositionally biased region" description="Polar residues" evidence="2">
    <location>
        <begin position="197"/>
        <end position="242"/>
    </location>
</feature>
<feature type="coiled-coil region" evidence="1">
    <location>
        <begin position="26"/>
        <end position="64"/>
    </location>
</feature>
<dbReference type="Proteomes" id="UP000439903">
    <property type="component" value="Unassembled WGS sequence"/>
</dbReference>
<evidence type="ECO:0000313" key="3">
    <source>
        <dbReference type="EMBL" id="KAF0388487.1"/>
    </source>
</evidence>
<dbReference type="AlphaFoldDB" id="A0A8H3X2Z1"/>
<keyword evidence="1" id="KW-0175">Coiled coil</keyword>
<name>A0A8H3X2Z1_GIGMA</name>
<feature type="compositionally biased region" description="Basic residues" evidence="2">
    <location>
        <begin position="159"/>
        <end position="168"/>
    </location>
</feature>
<evidence type="ECO:0000256" key="1">
    <source>
        <dbReference type="SAM" id="Coils"/>
    </source>
</evidence>
<proteinExistence type="predicted"/>
<reference evidence="3 4" key="1">
    <citation type="journal article" date="2019" name="Environ. Microbiol.">
        <title>At the nexus of three kingdoms: the genome of the mycorrhizal fungus Gigaspora margarita provides insights into plant, endobacterial and fungal interactions.</title>
        <authorList>
            <person name="Venice F."/>
            <person name="Ghignone S."/>
            <person name="Salvioli di Fossalunga A."/>
            <person name="Amselem J."/>
            <person name="Novero M."/>
            <person name="Xianan X."/>
            <person name="Sedzielewska Toro K."/>
            <person name="Morin E."/>
            <person name="Lipzen A."/>
            <person name="Grigoriev I.V."/>
            <person name="Henrissat B."/>
            <person name="Martin F.M."/>
            <person name="Bonfante P."/>
        </authorList>
    </citation>
    <scope>NUCLEOTIDE SEQUENCE [LARGE SCALE GENOMIC DNA]</scope>
    <source>
        <strain evidence="3 4">BEG34</strain>
    </source>
</reference>
<organism evidence="3 4">
    <name type="scientific">Gigaspora margarita</name>
    <dbReference type="NCBI Taxonomy" id="4874"/>
    <lineage>
        <taxon>Eukaryota</taxon>
        <taxon>Fungi</taxon>
        <taxon>Fungi incertae sedis</taxon>
        <taxon>Mucoromycota</taxon>
        <taxon>Glomeromycotina</taxon>
        <taxon>Glomeromycetes</taxon>
        <taxon>Diversisporales</taxon>
        <taxon>Gigasporaceae</taxon>
        <taxon>Gigaspora</taxon>
    </lineage>
</organism>
<sequence>MSEFRAYTTEQIKADFEFDDEFKRIQNRHYNEHRDLESERDDEREKLKQKYDNEHKQLKNKQYQELKRFASNPLHHRQNRKPSKKLTEFRAYTTEQFKAYSEFEDKFKGIQNKHYNEYKDLESKHDDECEKLKQKYDNEHKQLKNKQYQELKRFASNPLHHRQNRKYSRKQDLELKEFTSNSLGRQNRPNSKKQVTKRSQSTYPPSGLSAEQQNINLSPTINQPSNQPNPYSYNLYSSTPSGPSKKPITEQPNQYLFYRNSFPNMERPLFVGSNANDCEFGIIYDPSIYSAPLDFSTEQQDTNPFLTINQPSNQPNLYLYNTYSNTPSGPSREPTTEQQSQYLLYCSSSETNSSSKGWPLVGFNTNNCTYLICYLNATCIYYFKF</sequence>
<keyword evidence="4" id="KW-1185">Reference proteome</keyword>
<dbReference type="EMBL" id="WTPW01002270">
    <property type="protein sequence ID" value="KAF0388487.1"/>
    <property type="molecule type" value="Genomic_DNA"/>
</dbReference>
<dbReference type="OrthoDB" id="2417209at2759"/>
<protein>
    <submittedName>
        <fullName evidence="3">Uncharacterized protein</fullName>
    </submittedName>
</protein>
<feature type="coiled-coil region" evidence="1">
    <location>
        <begin position="115"/>
        <end position="149"/>
    </location>
</feature>
<evidence type="ECO:0000256" key="2">
    <source>
        <dbReference type="SAM" id="MobiDB-lite"/>
    </source>
</evidence>
<comment type="caution">
    <text evidence="3">The sequence shown here is derived from an EMBL/GenBank/DDBJ whole genome shotgun (WGS) entry which is preliminary data.</text>
</comment>
<feature type="compositionally biased region" description="Polar residues" evidence="2">
    <location>
        <begin position="178"/>
        <end position="189"/>
    </location>
</feature>
<evidence type="ECO:0000313" key="4">
    <source>
        <dbReference type="Proteomes" id="UP000439903"/>
    </source>
</evidence>
<feature type="region of interest" description="Disordered" evidence="2">
    <location>
        <begin position="154"/>
        <end position="250"/>
    </location>
</feature>
<accession>A0A8H3X2Z1</accession>
<gene>
    <name evidence="3" type="ORF">F8M41_011018</name>
</gene>